<comment type="caution">
    <text evidence="3">The sequence shown here is derived from an EMBL/GenBank/DDBJ whole genome shotgun (WGS) entry which is preliminary data.</text>
</comment>
<accession>U2YKK5</accession>
<dbReference type="InterPro" id="IPR027417">
    <property type="entry name" value="P-loop_NTPase"/>
</dbReference>
<protein>
    <submittedName>
        <fullName evidence="3">Putative terminase large subunit</fullName>
    </submittedName>
</protein>
<gene>
    <name evidence="3" type="ORF">NT2_05_00210</name>
</gene>
<dbReference type="EMBL" id="BASZ01000005">
    <property type="protein sequence ID" value="GAD49100.1"/>
    <property type="molecule type" value="Genomic_DNA"/>
</dbReference>
<dbReference type="eggNOG" id="COG5323">
    <property type="taxonomic scope" value="Bacteria"/>
</dbReference>
<dbReference type="Gene3D" id="3.30.420.240">
    <property type="match status" value="1"/>
</dbReference>
<evidence type="ECO:0000313" key="3">
    <source>
        <dbReference type="EMBL" id="GAD49100.1"/>
    </source>
</evidence>
<evidence type="ECO:0000313" key="4">
    <source>
        <dbReference type="Proteomes" id="UP000016568"/>
    </source>
</evidence>
<organism evidence="3 4">
    <name type="scientific">Caenibius tardaugens NBRC 16725</name>
    <dbReference type="NCBI Taxonomy" id="1219035"/>
    <lineage>
        <taxon>Bacteria</taxon>
        <taxon>Pseudomonadati</taxon>
        <taxon>Pseudomonadota</taxon>
        <taxon>Alphaproteobacteria</taxon>
        <taxon>Sphingomonadales</taxon>
        <taxon>Erythrobacteraceae</taxon>
        <taxon>Caenibius</taxon>
    </lineage>
</organism>
<keyword evidence="1" id="KW-1188">Viral release from host cell</keyword>
<keyword evidence="4" id="KW-1185">Reference proteome</keyword>
<dbReference type="OrthoDB" id="4519042at2"/>
<proteinExistence type="predicted"/>
<feature type="domain" description="Terminase large subunit gp17-like C-terminal" evidence="2">
    <location>
        <begin position="291"/>
        <end position="438"/>
    </location>
</feature>
<evidence type="ECO:0000256" key="1">
    <source>
        <dbReference type="ARBA" id="ARBA00022612"/>
    </source>
</evidence>
<name>U2YKK5_9SPHN</name>
<dbReference type="Proteomes" id="UP000016568">
    <property type="component" value="Unassembled WGS sequence"/>
</dbReference>
<dbReference type="Gene3D" id="3.40.50.300">
    <property type="entry name" value="P-loop containing nucleotide triphosphate hydrolases"/>
    <property type="match status" value="1"/>
</dbReference>
<evidence type="ECO:0000259" key="2">
    <source>
        <dbReference type="Pfam" id="PF17289"/>
    </source>
</evidence>
<dbReference type="AlphaFoldDB" id="U2YKK5"/>
<dbReference type="Pfam" id="PF03237">
    <property type="entry name" value="Terminase_6N"/>
    <property type="match status" value="1"/>
</dbReference>
<dbReference type="RefSeq" id="WP_021690007.1">
    <property type="nucleotide sequence ID" value="NZ_BASZ01000005.1"/>
</dbReference>
<reference evidence="3 4" key="1">
    <citation type="submission" date="2013-09" db="EMBL/GenBank/DDBJ databases">
        <title>Whole genome shotgun sequence of Novosphingobium tardaugens NBRC 16725.</title>
        <authorList>
            <person name="Isaki S."/>
            <person name="Hosoyama A."/>
            <person name="Tsuchikane K."/>
            <person name="Katsumata H."/>
            <person name="Ando Y."/>
            <person name="Yamazaki S."/>
            <person name="Fujita N."/>
        </authorList>
    </citation>
    <scope>NUCLEOTIDE SEQUENCE [LARGE SCALE GENOMIC DNA]</scope>
    <source>
        <strain evidence="3 4">NBRC 16725</strain>
    </source>
</reference>
<sequence>MAKRKHDAANDSRAHIGWLPRLSGPQRAAFLATLDPRERAELRWHWRLWARAEQLAPAGPWRNWLICAGRGFGKTRAGAEWVRQIATAHPDARIALVAASLGEARAVMVEGESGILACSPPASMPQFEPSLRRLTWANGAQAFLYSAAEPESLRGPQHSHGWCDEIAKWDLAGDRATRAWNNLQLGLRLGQVPCLIATTTPRAVPLLRRLLEGEDAGATVVTRGSTFANAAHLPERFIETVLDEFGDTALGRQELDGDLLTDVEGALWSRALLERCRETATTPPLRRVVVAVDPPASATGDACGIIVAALGEDGIGRVLADCSAEKASPERWARAVAQAASAWQADRVVAEANQGGAMVESVLRAADCAMPVRLVHASRGKAARAEPVAALYEAGRVRHCGQFARLEDELCGLMAGGGWHGPARSPDRADALVWAMHELLLNPRAEPRVRTV</sequence>
<dbReference type="InterPro" id="IPR035421">
    <property type="entry name" value="Terminase_6C"/>
</dbReference>
<dbReference type="KEGG" id="ntd:EGO55_11315"/>
<dbReference type="Pfam" id="PF17289">
    <property type="entry name" value="Terminase_6C"/>
    <property type="match status" value="1"/>
</dbReference>